<dbReference type="PANTHER" id="PTHR43300:SF7">
    <property type="entry name" value="UDP-N-ACETYLBACILLOSAMINE N-ACETYLTRANSFERASE"/>
    <property type="match status" value="1"/>
</dbReference>
<organism evidence="2 3">
    <name type="scientific">Roseburia inulinivorans</name>
    <dbReference type="NCBI Taxonomy" id="360807"/>
    <lineage>
        <taxon>Bacteria</taxon>
        <taxon>Bacillati</taxon>
        <taxon>Bacillota</taxon>
        <taxon>Clostridia</taxon>
        <taxon>Lachnospirales</taxon>
        <taxon>Lachnospiraceae</taxon>
        <taxon>Roseburia</taxon>
    </lineage>
</organism>
<keyword evidence="2" id="KW-0808">Transferase</keyword>
<dbReference type="InterPro" id="IPR011004">
    <property type="entry name" value="Trimer_LpxA-like_sf"/>
</dbReference>
<gene>
    <name evidence="2" type="ORF">ERS852392_00623</name>
</gene>
<dbReference type="Pfam" id="PF17836">
    <property type="entry name" value="PglD_N"/>
    <property type="match status" value="1"/>
</dbReference>
<dbReference type="AlphaFoldDB" id="A0A173XMK6"/>
<evidence type="ECO:0000313" key="2">
    <source>
        <dbReference type="EMBL" id="CUN52176.1"/>
    </source>
</evidence>
<proteinExistence type="predicted"/>
<dbReference type="RefSeq" id="WP_055301308.1">
    <property type="nucleotide sequence ID" value="NZ_CYYR01000003.1"/>
</dbReference>
<dbReference type="InterPro" id="IPR050179">
    <property type="entry name" value="Trans_hexapeptide_repeat"/>
</dbReference>
<evidence type="ECO:0000313" key="3">
    <source>
        <dbReference type="Proteomes" id="UP000095395"/>
    </source>
</evidence>
<evidence type="ECO:0000259" key="1">
    <source>
        <dbReference type="Pfam" id="PF17836"/>
    </source>
</evidence>
<accession>A0A173XMK6</accession>
<dbReference type="Gene3D" id="2.160.10.10">
    <property type="entry name" value="Hexapeptide repeat proteins"/>
    <property type="match status" value="1"/>
</dbReference>
<reference evidence="2 3" key="1">
    <citation type="submission" date="2015-09" db="EMBL/GenBank/DDBJ databases">
        <authorList>
            <consortium name="Pathogen Informatics"/>
        </authorList>
    </citation>
    <scope>NUCLEOTIDE SEQUENCE [LARGE SCALE GENOMIC DNA]</scope>
    <source>
        <strain evidence="2 3">2789STDY5608835</strain>
    </source>
</reference>
<feature type="domain" description="PglD N-terminal" evidence="1">
    <location>
        <begin position="2"/>
        <end position="76"/>
    </location>
</feature>
<dbReference type="Proteomes" id="UP000095395">
    <property type="component" value="Unassembled WGS sequence"/>
</dbReference>
<name>A0A173XMK6_9FIRM</name>
<dbReference type="EMBL" id="CYYR01000003">
    <property type="protein sequence ID" value="CUN52176.1"/>
    <property type="molecule type" value="Genomic_DNA"/>
</dbReference>
<dbReference type="Gene3D" id="3.40.50.20">
    <property type="match status" value="1"/>
</dbReference>
<sequence length="168" mass="18147">MKLLILGAGGHGRVCKEIAEQMINDVGEKLYDEVDFLDDSSPMAIGKLNDIEGMREAYDNVFVALGASEMRKKWTEHAVMLGYHVVTLAHRSAYIASDIEVGCGSVIMPKVILQSGVQVKRGCIISAGAIVDHDAVVEEYSHINAGAVVASLSRVPAGTKVDYQSVWK</sequence>
<dbReference type="PANTHER" id="PTHR43300">
    <property type="entry name" value="ACETYLTRANSFERASE"/>
    <property type="match status" value="1"/>
</dbReference>
<dbReference type="GO" id="GO:0016740">
    <property type="term" value="F:transferase activity"/>
    <property type="evidence" value="ECO:0007669"/>
    <property type="project" value="UniProtKB-KW"/>
</dbReference>
<protein>
    <submittedName>
        <fullName evidence="2">Bifunctional N-acetylglucosamine-1-phosphate uridyltransferase/glucosamine-1-phosphate acetyltransferase</fullName>
    </submittedName>
</protein>
<dbReference type="InterPro" id="IPR041561">
    <property type="entry name" value="PglD_N"/>
</dbReference>
<dbReference type="SUPFAM" id="SSF51161">
    <property type="entry name" value="Trimeric LpxA-like enzymes"/>
    <property type="match status" value="1"/>
</dbReference>